<reference evidence="5" key="1">
    <citation type="submission" date="2015-10" db="EMBL/GenBank/DDBJ databases">
        <authorList>
            <person name="Regsiter A."/>
            <person name="william w."/>
        </authorList>
    </citation>
    <scope>NUCLEOTIDE SEQUENCE [LARGE SCALE GENOMIC DNA]</scope>
</reference>
<dbReference type="HAMAP" id="MF_01459">
    <property type="entry name" value="Chrphore_lyase_CpxS"/>
    <property type="match status" value="1"/>
</dbReference>
<evidence type="ECO:0000256" key="2">
    <source>
        <dbReference type="ARBA" id="ARBA00023239"/>
    </source>
</evidence>
<evidence type="ECO:0000313" key="4">
    <source>
        <dbReference type="EMBL" id="CUR34876.1"/>
    </source>
</evidence>
<dbReference type="GO" id="GO:0016829">
    <property type="term" value="F:lyase activity"/>
    <property type="evidence" value="ECO:0007669"/>
    <property type="project" value="UniProtKB-KW"/>
</dbReference>
<dbReference type="Proteomes" id="UP000184315">
    <property type="component" value="Unassembled WGS sequence"/>
</dbReference>
<dbReference type="InterPro" id="IPR018536">
    <property type="entry name" value="CpcS/CpeS"/>
</dbReference>
<dbReference type="InterPro" id="IPR012674">
    <property type="entry name" value="Calycin"/>
</dbReference>
<evidence type="ECO:0000256" key="3">
    <source>
        <dbReference type="HAMAP-Rule" id="MF_01459"/>
    </source>
</evidence>
<dbReference type="AlphaFoldDB" id="A0A1J1LSQ5"/>
<protein>
    <recommendedName>
        <fullName evidence="3">Chromophore lyase CpcS/CpeS</fullName>
        <ecNumber evidence="3">4.-.-.-</ecNumber>
    </recommendedName>
</protein>
<gene>
    <name evidence="4" type="primary">cpeS</name>
    <name evidence="3" type="synonym">cpcS</name>
    <name evidence="4" type="ORF">PL9214650315</name>
</gene>
<dbReference type="EC" id="4.-.-.-" evidence="3"/>
<dbReference type="RefSeq" id="WP_072721687.1">
    <property type="nucleotide sequence ID" value="NZ_LN889813.1"/>
</dbReference>
<dbReference type="GO" id="GO:0017006">
    <property type="term" value="P:protein-tetrapyrrole linkage"/>
    <property type="evidence" value="ECO:0007669"/>
    <property type="project" value="UniProtKB-UniRule"/>
</dbReference>
<proteinExistence type="inferred from homology"/>
<dbReference type="Gene3D" id="2.40.128.20">
    <property type="match status" value="1"/>
</dbReference>
<comment type="function">
    <text evidence="3">Covalently attaches a chromophore to Cys residue(s) of phycobiliproteins.</text>
</comment>
<dbReference type="Pfam" id="PF09367">
    <property type="entry name" value="CpeS"/>
    <property type="match status" value="1"/>
</dbReference>
<organism evidence="4 5">
    <name type="scientific">Planktothrix tepida PCC 9214</name>
    <dbReference type="NCBI Taxonomy" id="671072"/>
    <lineage>
        <taxon>Bacteria</taxon>
        <taxon>Bacillati</taxon>
        <taxon>Cyanobacteriota</taxon>
        <taxon>Cyanophyceae</taxon>
        <taxon>Oscillatoriophycideae</taxon>
        <taxon>Oscillatoriales</taxon>
        <taxon>Microcoleaceae</taxon>
        <taxon>Planktothrix</taxon>
    </lineage>
</organism>
<evidence type="ECO:0000256" key="1">
    <source>
        <dbReference type="ARBA" id="ARBA00010681"/>
    </source>
</evidence>
<evidence type="ECO:0000313" key="5">
    <source>
        <dbReference type="Proteomes" id="UP000184315"/>
    </source>
</evidence>
<dbReference type="EMBL" id="CZDF01000172">
    <property type="protein sequence ID" value="CUR34876.1"/>
    <property type="molecule type" value="Genomic_DNA"/>
</dbReference>
<dbReference type="STRING" id="671072.PL9214650315"/>
<name>A0A1J1LSQ5_9CYAN</name>
<sequence>MKALIQQNPSDIASQVADYFQRSIGKWYSERRYYTLPEGETQEVASEITVEFLEQGSPELINIAQLHQLDDPTIITCGSKINWKSSNSVSGKKMAEGSTVFGVSQTLLYRDQAFMTSKPVVAQYYMLDANTLCLRTEYNGSVFEEELKLVGQRYRTRQTIISRAGEQTMIGQYLEKRIE</sequence>
<comment type="similarity">
    <text evidence="1 3">Belongs to the CpcS/CpeS biliprotein lyase family.</text>
</comment>
<accession>A0A1J1LSQ5</accession>
<keyword evidence="2 3" id="KW-0456">Lyase</keyword>
<keyword evidence="5" id="KW-1185">Reference proteome</keyword>
<dbReference type="OrthoDB" id="484684at2"/>